<evidence type="ECO:0000313" key="9">
    <source>
        <dbReference type="EMBL" id="RAJ03928.1"/>
    </source>
</evidence>
<evidence type="ECO:0000256" key="4">
    <source>
        <dbReference type="ARBA" id="ARBA00022989"/>
    </source>
</evidence>
<evidence type="ECO:0000256" key="3">
    <source>
        <dbReference type="ARBA" id="ARBA00022692"/>
    </source>
</evidence>
<dbReference type="PANTHER" id="PTHR30572:SF18">
    <property type="entry name" value="ABC-TYPE MACROLIDE FAMILY EXPORT SYSTEM PERMEASE COMPONENT 2"/>
    <property type="match status" value="1"/>
</dbReference>
<evidence type="ECO:0000259" key="7">
    <source>
        <dbReference type="Pfam" id="PF02687"/>
    </source>
</evidence>
<evidence type="ECO:0000256" key="5">
    <source>
        <dbReference type="ARBA" id="ARBA00023136"/>
    </source>
</evidence>
<comment type="subcellular location">
    <subcellularLocation>
        <location evidence="1">Cell membrane</location>
        <topology evidence="1">Multi-pass membrane protein</topology>
    </subcellularLocation>
</comment>
<feature type="transmembrane region" description="Helical" evidence="6">
    <location>
        <begin position="21"/>
        <end position="42"/>
    </location>
</feature>
<dbReference type="RefSeq" id="WP_111598256.1">
    <property type="nucleotide sequence ID" value="NZ_QLLL01000005.1"/>
</dbReference>
<feature type="domain" description="ABC3 transporter permease C-terminal" evidence="7">
    <location>
        <begin position="671"/>
        <end position="785"/>
    </location>
</feature>
<feature type="transmembrane region" description="Helical" evidence="6">
    <location>
        <begin position="380"/>
        <end position="401"/>
    </location>
</feature>
<feature type="transmembrane region" description="Helical" evidence="6">
    <location>
        <begin position="339"/>
        <end position="360"/>
    </location>
</feature>
<evidence type="ECO:0000256" key="2">
    <source>
        <dbReference type="ARBA" id="ARBA00022475"/>
    </source>
</evidence>
<keyword evidence="3 6" id="KW-0812">Transmembrane</keyword>
<dbReference type="InterPro" id="IPR025857">
    <property type="entry name" value="MacB_PCD"/>
</dbReference>
<dbReference type="InterPro" id="IPR003838">
    <property type="entry name" value="ABC3_permease_C"/>
</dbReference>
<reference evidence="9 10" key="1">
    <citation type="submission" date="2018-06" db="EMBL/GenBank/DDBJ databases">
        <title>Genomic Encyclopedia of Archaeal and Bacterial Type Strains, Phase II (KMG-II): from individual species to whole genera.</title>
        <authorList>
            <person name="Goeker M."/>
        </authorList>
    </citation>
    <scope>NUCLEOTIDE SEQUENCE [LARGE SCALE GENOMIC DNA]</scope>
    <source>
        <strain evidence="9 10">DSM 23857</strain>
    </source>
</reference>
<dbReference type="InterPro" id="IPR050250">
    <property type="entry name" value="Macrolide_Exporter_MacB"/>
</dbReference>
<dbReference type="PANTHER" id="PTHR30572">
    <property type="entry name" value="MEMBRANE COMPONENT OF TRANSPORTER-RELATED"/>
    <property type="match status" value="1"/>
</dbReference>
<evidence type="ECO:0000256" key="1">
    <source>
        <dbReference type="ARBA" id="ARBA00004651"/>
    </source>
</evidence>
<dbReference type="Pfam" id="PF02687">
    <property type="entry name" value="FtsX"/>
    <property type="match status" value="2"/>
</dbReference>
<feature type="transmembrane region" description="Helical" evidence="6">
    <location>
        <begin position="422"/>
        <end position="445"/>
    </location>
</feature>
<evidence type="ECO:0000313" key="10">
    <source>
        <dbReference type="Proteomes" id="UP000249547"/>
    </source>
</evidence>
<feature type="transmembrane region" description="Helical" evidence="6">
    <location>
        <begin position="669"/>
        <end position="692"/>
    </location>
</feature>
<organism evidence="9 10">
    <name type="scientific">Chitinophaga skermanii</name>
    <dbReference type="NCBI Taxonomy" id="331697"/>
    <lineage>
        <taxon>Bacteria</taxon>
        <taxon>Pseudomonadati</taxon>
        <taxon>Bacteroidota</taxon>
        <taxon>Chitinophagia</taxon>
        <taxon>Chitinophagales</taxon>
        <taxon>Chitinophagaceae</taxon>
        <taxon>Chitinophaga</taxon>
    </lineage>
</organism>
<feature type="domain" description="MacB-like periplasmic core" evidence="8">
    <location>
        <begin position="20"/>
        <end position="241"/>
    </location>
</feature>
<sequence length="792" mass="88788">MFWNGFIVAIRNLSKSKWYSLLNISGLAIGLASSLLLILYIYHEWMYDKQYKDVDRVFIAMRNFTPEAGTTMTMNISPTPLAAALAEETPEIEIVARKSNQQTSLITNGDLGLKATGFFVDSSFLDLFGLKMKTSSTDKLLYEPNNIVISTTLAKKLFKDADPLNQVIKYDGENPVKVVGVFEPMPGNSFISRAEYFIPWRLAEQKYNWLRGNNWGNFNIQTYVKLKQHTDYQQINKKIKSIIPRHSNSAGESSEATMFYPMAEYHLYNEFKDGIPVGGRIDMIKMFVILALGILVIACINFMNLSTARSEKRAKEVGIRKAIGASRGSLARQFLTESLIVSFISVLVAVLLVLLCLPKFNELLRLKLALPFTETSTWVFLIGLILFTGILSGSYPALYLSSFKPMVVLKHKLKTSKSQLSLRQVLVIVQFTFAVGLIICSIIIYKQVSYIRNLPIGYDKQNLVEIDIEGKAWDKIDHIKEQILQSRAAESVCVISNTISNENSSCWGVEWPGMRKDQSTLVFHQIACTYDFVTTFGMQLIQGRDFSRSFSTDSTAIILNEEAVKVMGLKDPVGTIVKWQDVDRTVVGVIKNFTLGSPYEQQKPLIIGFEAEWASTYGIRLAGNKSAHESLATIEKIMKSVNPNYPFTYSFVDEQFQRKFQTETLLGNLANIFGGLAIFISCLGLLGLAAFAAEQRTKEIGVRKVLGASVNSIVLLLSGNFIKLVIISNVIGWAISYWAMSNWLKQFTYQTSIQVWVFILAGCISVLIAFITVSALAIRAAWMNPVKSLKSE</sequence>
<evidence type="ECO:0000259" key="8">
    <source>
        <dbReference type="Pfam" id="PF12704"/>
    </source>
</evidence>
<accession>A0A327QIX6</accession>
<keyword evidence="4 6" id="KW-1133">Transmembrane helix</keyword>
<feature type="transmembrane region" description="Helical" evidence="6">
    <location>
        <begin position="755"/>
        <end position="782"/>
    </location>
</feature>
<comment type="caution">
    <text evidence="9">The sequence shown here is derived from an EMBL/GenBank/DDBJ whole genome shotgun (WGS) entry which is preliminary data.</text>
</comment>
<feature type="domain" description="ABC3 transporter permease C-terminal" evidence="7">
    <location>
        <begin position="289"/>
        <end position="402"/>
    </location>
</feature>
<dbReference type="OrthoDB" id="5933722at2"/>
<gene>
    <name evidence="9" type="ORF">LX64_02805</name>
</gene>
<evidence type="ECO:0000256" key="6">
    <source>
        <dbReference type="SAM" id="Phobius"/>
    </source>
</evidence>
<dbReference type="GO" id="GO:0005886">
    <property type="term" value="C:plasma membrane"/>
    <property type="evidence" value="ECO:0007669"/>
    <property type="project" value="UniProtKB-SubCell"/>
</dbReference>
<feature type="transmembrane region" description="Helical" evidence="6">
    <location>
        <begin position="713"/>
        <end position="735"/>
    </location>
</feature>
<protein>
    <submittedName>
        <fullName evidence="9">Putative permease</fullName>
    </submittedName>
</protein>
<dbReference type="AlphaFoldDB" id="A0A327QIX6"/>
<dbReference type="GO" id="GO:0022857">
    <property type="term" value="F:transmembrane transporter activity"/>
    <property type="evidence" value="ECO:0007669"/>
    <property type="project" value="TreeGrafter"/>
</dbReference>
<keyword evidence="2" id="KW-1003">Cell membrane</keyword>
<name>A0A327QIX6_9BACT</name>
<dbReference type="Pfam" id="PF12704">
    <property type="entry name" value="MacB_PCD"/>
    <property type="match status" value="1"/>
</dbReference>
<feature type="transmembrane region" description="Helical" evidence="6">
    <location>
        <begin position="286"/>
        <end position="305"/>
    </location>
</feature>
<dbReference type="Proteomes" id="UP000249547">
    <property type="component" value="Unassembled WGS sequence"/>
</dbReference>
<proteinExistence type="predicted"/>
<dbReference type="EMBL" id="QLLL01000005">
    <property type="protein sequence ID" value="RAJ03928.1"/>
    <property type="molecule type" value="Genomic_DNA"/>
</dbReference>
<keyword evidence="5 6" id="KW-0472">Membrane</keyword>
<keyword evidence="10" id="KW-1185">Reference proteome</keyword>